<evidence type="ECO:0000256" key="7">
    <source>
        <dbReference type="ARBA" id="ARBA00022741"/>
    </source>
</evidence>
<keyword evidence="10 17" id="KW-1133">Transmembrane helix</keyword>
<comment type="caution">
    <text evidence="20">The sequence shown here is derived from an EMBL/GenBank/DDBJ whole genome shotgun (WGS) entry which is preliminary data.</text>
</comment>
<evidence type="ECO:0000256" key="8">
    <source>
        <dbReference type="ARBA" id="ARBA00022777"/>
    </source>
</evidence>
<dbReference type="SUPFAM" id="SSF56112">
    <property type="entry name" value="Protein kinase-like (PK-like)"/>
    <property type="match status" value="1"/>
</dbReference>
<name>A0AAV2BYS5_9ARAC</name>
<sequence length="1046" mass="115659">MRTTGLLQGISHFLIFCIIADIAYSEATYCAYSKKDTVKFNTSPSSYDDGDVEPFLTGELLDGNTTEKCPSTNNCYALWQEDYNNKNATVFIAQGCWSAAELDCKEDACISTKKPQKAVNNTTTKFCCCKGNMCNVNVSDGFFPAEENEAPPRFVEHASFNPINIVFITVACVIIVLVPIIGFLIYRACSTSQKPSPDSVHLMEPPLPPSPVFNIDNLTICESIGRGRYGRVFRGTLFNQSVAVKIFSSQHRQNYLNERYIYCLPSMDHKSIPKLLGAEERVGPDERPEYLLVLSYAPQGCLQDFLTNNIIDWATFCTMAKTITEGLAHLHMEVRQDDKVKMCIAHRDLTSRNIIIRQNKTCMVCDFGFAICISGSKYYVNGDEQLAESTSLMDVGTLRYMAPEVLEGAVNLRDCESSLKQIDVYALGLILWELATRCSDLFQGVDVPEYKAPFVAEIGNHPSMEQMQHLVVKRKARPLFPDIWKDTNPAIRALKETIEDCWDQDAEARLTALCVDERLNELPILWDRYKAGTTIQGVSPTVNPTSADVHTTSNIIQTSSNGWFRGSTFEMPLMRSNADTLSPTNWAVDSRYSGDFSMSENTAETSITMSPSELTPRSCPSNSSSNGNNLKNLSTNNNITPGLKVTVPLQPYQGKNPIMERNLIMEPIEDVTISGNSLVEKTDKFSTRNNSANSFNFETDLFNTLQTNEASESNALVPNDVLSHSTRAVNPIPYVQNAVHIVSTMPKQPNVPGNGHSLQMANGHTVMKDAKGTKKSAGIVGGFKNFFKFPKGSSSAEPNTSAAETATIPKAIEPPTVIVPKLPNGHNTVPKPLGVSNLSKMQSTDTEVYIMDPNDEFSMTQTVVRPVANRQIYSQTVPIDNANGPDDDRNKKYPFQNGFVQSQTHPQLCTESNPKMKRPNTLPIAKLEGSNKATVTLGPSPVKVSQAGESHVSNMDNSTRSDVEEAKEVSSGNQLKNPRFSLYDDRIMTINTRSYQQIQHTPCKLGSPHISASVPLSIDTLCESEVTNFHNTYQSPGSQSRINDNQ</sequence>
<dbReference type="EMBL" id="CAXIEN010000590">
    <property type="protein sequence ID" value="CAL1300912.1"/>
    <property type="molecule type" value="Genomic_DNA"/>
</dbReference>
<dbReference type="PROSITE" id="PS50011">
    <property type="entry name" value="PROTEIN_KINASE_DOM"/>
    <property type="match status" value="1"/>
</dbReference>
<comment type="cofactor">
    <cofactor evidence="17">
        <name>Mg(2+)</name>
        <dbReference type="ChEBI" id="CHEBI:18420"/>
    </cofactor>
    <cofactor evidence="17">
        <name>Mn(2+)</name>
        <dbReference type="ChEBI" id="CHEBI:29035"/>
    </cofactor>
</comment>
<dbReference type="EC" id="2.7.11.30" evidence="17"/>
<dbReference type="Pfam" id="PF00069">
    <property type="entry name" value="Pkinase"/>
    <property type="match status" value="1"/>
</dbReference>
<evidence type="ECO:0000313" key="20">
    <source>
        <dbReference type="EMBL" id="CAL1300912.1"/>
    </source>
</evidence>
<comment type="catalytic activity">
    <reaction evidence="15 17">
        <text>L-threonyl-[receptor-protein] + ATP = O-phospho-L-threonyl-[receptor-protein] + ADP + H(+)</text>
        <dbReference type="Rhea" id="RHEA:44880"/>
        <dbReference type="Rhea" id="RHEA-COMP:11024"/>
        <dbReference type="Rhea" id="RHEA-COMP:11025"/>
        <dbReference type="ChEBI" id="CHEBI:15378"/>
        <dbReference type="ChEBI" id="CHEBI:30013"/>
        <dbReference type="ChEBI" id="CHEBI:30616"/>
        <dbReference type="ChEBI" id="CHEBI:61977"/>
        <dbReference type="ChEBI" id="CHEBI:456216"/>
        <dbReference type="EC" id="2.7.11.30"/>
    </reaction>
</comment>
<comment type="catalytic activity">
    <reaction evidence="14">
        <text>L-seryl-[receptor-protein] + ATP = O-phospho-L-seryl-[receptor-protein] + ADP + H(+)</text>
        <dbReference type="Rhea" id="RHEA:18673"/>
        <dbReference type="Rhea" id="RHEA-COMP:11022"/>
        <dbReference type="Rhea" id="RHEA-COMP:11023"/>
        <dbReference type="ChEBI" id="CHEBI:15378"/>
        <dbReference type="ChEBI" id="CHEBI:29999"/>
        <dbReference type="ChEBI" id="CHEBI:30616"/>
        <dbReference type="ChEBI" id="CHEBI:83421"/>
        <dbReference type="ChEBI" id="CHEBI:456216"/>
        <dbReference type="EC" id="2.7.11.30"/>
    </reaction>
</comment>
<comment type="similarity">
    <text evidence="2 17">Belongs to the protein kinase superfamily. TKL Ser/Thr protein kinase family. TGFB receptor subfamily.</text>
</comment>
<feature type="compositionally biased region" description="Polar residues" evidence="18">
    <location>
        <begin position="602"/>
        <end position="620"/>
    </location>
</feature>
<keyword evidence="13" id="KW-0325">Glycoprotein</keyword>
<dbReference type="PRINTS" id="PR00653">
    <property type="entry name" value="ACTIVIN2R"/>
</dbReference>
<dbReference type="GO" id="GO:0043235">
    <property type="term" value="C:receptor complex"/>
    <property type="evidence" value="ECO:0007669"/>
    <property type="project" value="TreeGrafter"/>
</dbReference>
<evidence type="ECO:0000256" key="1">
    <source>
        <dbReference type="ARBA" id="ARBA00004479"/>
    </source>
</evidence>
<feature type="compositionally biased region" description="Polar residues" evidence="18">
    <location>
        <begin position="947"/>
        <end position="958"/>
    </location>
</feature>
<evidence type="ECO:0000256" key="18">
    <source>
        <dbReference type="SAM" id="MobiDB-lite"/>
    </source>
</evidence>
<dbReference type="AlphaFoldDB" id="A0AAV2BYS5"/>
<dbReference type="Gene3D" id="2.10.60.10">
    <property type="entry name" value="CD59"/>
    <property type="match status" value="1"/>
</dbReference>
<dbReference type="GO" id="GO:0030509">
    <property type="term" value="P:BMP signaling pathway"/>
    <property type="evidence" value="ECO:0007669"/>
    <property type="project" value="TreeGrafter"/>
</dbReference>
<keyword evidence="17" id="KW-0479">Metal-binding</keyword>
<protein>
    <recommendedName>
        <fullName evidence="17">Serine/threonine-protein kinase receptor</fullName>
        <ecNumber evidence="17">2.7.11.30</ecNumber>
    </recommendedName>
</protein>
<dbReference type="FunFam" id="1.10.510.10:FF:000487">
    <property type="entry name" value="Anti-Muellerian hormone type-2 receptor"/>
    <property type="match status" value="1"/>
</dbReference>
<feature type="region of interest" description="Disordered" evidence="18">
    <location>
        <begin position="875"/>
        <end position="921"/>
    </location>
</feature>
<evidence type="ECO:0000256" key="17">
    <source>
        <dbReference type="RuleBase" id="RU361271"/>
    </source>
</evidence>
<evidence type="ECO:0000256" key="5">
    <source>
        <dbReference type="ARBA" id="ARBA00022692"/>
    </source>
</evidence>
<keyword evidence="6" id="KW-0732">Signal</keyword>
<evidence type="ECO:0000256" key="13">
    <source>
        <dbReference type="ARBA" id="ARBA00023180"/>
    </source>
</evidence>
<evidence type="ECO:0000256" key="4">
    <source>
        <dbReference type="ARBA" id="ARBA00022679"/>
    </source>
</evidence>
<dbReference type="Gene3D" id="3.30.200.20">
    <property type="entry name" value="Phosphorylase Kinase, domain 1"/>
    <property type="match status" value="1"/>
</dbReference>
<feature type="compositionally biased region" description="Low complexity" evidence="18">
    <location>
        <begin position="621"/>
        <end position="637"/>
    </location>
</feature>
<evidence type="ECO:0000256" key="15">
    <source>
        <dbReference type="ARBA" id="ARBA00048773"/>
    </source>
</evidence>
<evidence type="ECO:0000256" key="12">
    <source>
        <dbReference type="ARBA" id="ARBA00023170"/>
    </source>
</evidence>
<evidence type="ECO:0000256" key="3">
    <source>
        <dbReference type="ARBA" id="ARBA00022527"/>
    </source>
</evidence>
<dbReference type="SUPFAM" id="SSF57302">
    <property type="entry name" value="Snake toxin-like"/>
    <property type="match status" value="1"/>
</dbReference>
<dbReference type="GO" id="GO:0005024">
    <property type="term" value="F:transforming growth factor beta receptor activity"/>
    <property type="evidence" value="ECO:0007669"/>
    <property type="project" value="TreeGrafter"/>
</dbReference>
<evidence type="ECO:0000256" key="14">
    <source>
        <dbReference type="ARBA" id="ARBA00047681"/>
    </source>
</evidence>
<evidence type="ECO:0000259" key="19">
    <source>
        <dbReference type="PROSITE" id="PS50011"/>
    </source>
</evidence>
<keyword evidence="3 17" id="KW-0723">Serine/threonine-protein kinase</keyword>
<dbReference type="PANTHER" id="PTHR23255:SF100">
    <property type="entry name" value="RECEPTOR PROTEIN SERINE_THREONINE KINASE"/>
    <property type="match status" value="1"/>
</dbReference>
<feature type="region of interest" description="Disordered" evidence="18">
    <location>
        <begin position="602"/>
        <end position="637"/>
    </location>
</feature>
<dbReference type="InterPro" id="IPR017441">
    <property type="entry name" value="Protein_kinase_ATP_BS"/>
</dbReference>
<dbReference type="CDD" id="cd14054">
    <property type="entry name" value="STKc_BMPR2_AMHR2"/>
    <property type="match status" value="1"/>
</dbReference>
<feature type="compositionally biased region" description="Polar residues" evidence="18">
    <location>
        <begin position="898"/>
        <end position="913"/>
    </location>
</feature>
<dbReference type="Proteomes" id="UP001497382">
    <property type="component" value="Unassembled WGS sequence"/>
</dbReference>
<comment type="subcellular location">
    <subcellularLocation>
        <location evidence="1 17">Membrane</location>
        <topology evidence="1 17">Single-pass type I membrane protein</topology>
    </subcellularLocation>
</comment>
<dbReference type="GO" id="GO:0046872">
    <property type="term" value="F:metal ion binding"/>
    <property type="evidence" value="ECO:0007669"/>
    <property type="project" value="UniProtKB-KW"/>
</dbReference>
<dbReference type="InterPro" id="IPR000333">
    <property type="entry name" value="TGFB_receptor"/>
</dbReference>
<keyword evidence="17" id="KW-0460">Magnesium</keyword>
<evidence type="ECO:0000313" key="21">
    <source>
        <dbReference type="Proteomes" id="UP001497382"/>
    </source>
</evidence>
<keyword evidence="4 17" id="KW-0808">Transferase</keyword>
<dbReference type="CDD" id="cd23618">
    <property type="entry name" value="TFP_LU_ECD_Wit"/>
    <property type="match status" value="1"/>
</dbReference>
<evidence type="ECO:0000256" key="10">
    <source>
        <dbReference type="ARBA" id="ARBA00022989"/>
    </source>
</evidence>
<accession>A0AAV2BYS5</accession>
<keyword evidence="5 17" id="KW-0812">Transmembrane</keyword>
<dbReference type="InterPro" id="IPR000719">
    <property type="entry name" value="Prot_kinase_dom"/>
</dbReference>
<keyword evidence="8 17" id="KW-0418">Kinase</keyword>
<evidence type="ECO:0000256" key="16">
    <source>
        <dbReference type="PROSITE-ProRule" id="PRU10141"/>
    </source>
</evidence>
<feature type="compositionally biased region" description="Basic and acidic residues" evidence="18">
    <location>
        <begin position="959"/>
        <end position="968"/>
    </location>
</feature>
<feature type="region of interest" description="Disordered" evidence="18">
    <location>
        <begin position="941"/>
        <end position="978"/>
    </location>
</feature>
<keyword evidence="21" id="KW-1185">Reference proteome</keyword>
<proteinExistence type="inferred from homology"/>
<evidence type="ECO:0000256" key="11">
    <source>
        <dbReference type="ARBA" id="ARBA00023136"/>
    </source>
</evidence>
<keyword evidence="17" id="KW-0464">Manganese</keyword>
<dbReference type="PROSITE" id="PS00107">
    <property type="entry name" value="PROTEIN_KINASE_ATP"/>
    <property type="match status" value="1"/>
</dbReference>
<evidence type="ECO:0000256" key="2">
    <source>
        <dbReference type="ARBA" id="ARBA00009605"/>
    </source>
</evidence>
<evidence type="ECO:0000256" key="6">
    <source>
        <dbReference type="ARBA" id="ARBA00022729"/>
    </source>
</evidence>
<dbReference type="GO" id="GO:0005524">
    <property type="term" value="F:ATP binding"/>
    <property type="evidence" value="ECO:0007669"/>
    <property type="project" value="UniProtKB-UniRule"/>
</dbReference>
<feature type="transmembrane region" description="Helical" evidence="17">
    <location>
        <begin position="163"/>
        <end position="186"/>
    </location>
</feature>
<feature type="transmembrane region" description="Helical" evidence="17">
    <location>
        <begin position="6"/>
        <end position="24"/>
    </location>
</feature>
<keyword evidence="12 17" id="KW-0675">Receptor</keyword>
<dbReference type="PANTHER" id="PTHR23255">
    <property type="entry name" value="TRANSFORMING GROWTH FACTOR-BETA RECEPTOR TYPE I AND II"/>
    <property type="match status" value="1"/>
</dbReference>
<keyword evidence="9 16" id="KW-0067">ATP-binding</keyword>
<evidence type="ECO:0000256" key="9">
    <source>
        <dbReference type="ARBA" id="ARBA00022840"/>
    </source>
</evidence>
<dbReference type="Gene3D" id="1.10.510.10">
    <property type="entry name" value="Transferase(Phosphotransferase) domain 1"/>
    <property type="match status" value="1"/>
</dbReference>
<keyword evidence="7 16" id="KW-0547">Nucleotide-binding</keyword>
<comment type="caution">
    <text evidence="17">Lacks conserved residue(s) required for the propagation of feature annotation.</text>
</comment>
<feature type="domain" description="Protein kinase" evidence="19">
    <location>
        <begin position="218"/>
        <end position="525"/>
    </location>
</feature>
<feature type="binding site" evidence="16">
    <location>
        <position position="245"/>
    </location>
    <ligand>
        <name>ATP</name>
        <dbReference type="ChEBI" id="CHEBI:30616"/>
    </ligand>
</feature>
<gene>
    <name evidence="20" type="ORF">LARSCL_LOCUS22191</name>
</gene>
<keyword evidence="11 17" id="KW-0472">Membrane</keyword>
<dbReference type="GO" id="GO:0005886">
    <property type="term" value="C:plasma membrane"/>
    <property type="evidence" value="ECO:0007669"/>
    <property type="project" value="TreeGrafter"/>
</dbReference>
<dbReference type="InterPro" id="IPR011009">
    <property type="entry name" value="Kinase-like_dom_sf"/>
</dbReference>
<dbReference type="InterPro" id="IPR045860">
    <property type="entry name" value="Snake_toxin-like_sf"/>
</dbReference>
<reference evidence="20 21" key="1">
    <citation type="submission" date="2024-04" db="EMBL/GenBank/DDBJ databases">
        <authorList>
            <person name="Rising A."/>
            <person name="Reimegard J."/>
            <person name="Sonavane S."/>
            <person name="Akerstrom W."/>
            <person name="Nylinder S."/>
            <person name="Hedman E."/>
            <person name="Kallberg Y."/>
        </authorList>
    </citation>
    <scope>NUCLEOTIDE SEQUENCE [LARGE SCALE GENOMIC DNA]</scope>
</reference>
<organism evidence="20 21">
    <name type="scientific">Larinioides sclopetarius</name>
    <dbReference type="NCBI Taxonomy" id="280406"/>
    <lineage>
        <taxon>Eukaryota</taxon>
        <taxon>Metazoa</taxon>
        <taxon>Ecdysozoa</taxon>
        <taxon>Arthropoda</taxon>
        <taxon>Chelicerata</taxon>
        <taxon>Arachnida</taxon>
        <taxon>Araneae</taxon>
        <taxon>Araneomorphae</taxon>
        <taxon>Entelegynae</taxon>
        <taxon>Araneoidea</taxon>
        <taxon>Araneidae</taxon>
        <taxon>Larinioides</taxon>
    </lineage>
</organism>